<evidence type="ECO:0000313" key="9">
    <source>
        <dbReference type="Proteomes" id="UP000053235"/>
    </source>
</evidence>
<proteinExistence type="predicted"/>
<evidence type="ECO:0000256" key="1">
    <source>
        <dbReference type="ARBA" id="ARBA00004651"/>
    </source>
</evidence>
<evidence type="ECO:0000256" key="6">
    <source>
        <dbReference type="SAM" id="SignalP"/>
    </source>
</evidence>
<organism evidence="8 9">
    <name type="scientific">Roseibium alexandrii</name>
    <dbReference type="NCBI Taxonomy" id="388408"/>
    <lineage>
        <taxon>Bacteria</taxon>
        <taxon>Pseudomonadati</taxon>
        <taxon>Pseudomonadota</taxon>
        <taxon>Alphaproteobacteria</taxon>
        <taxon>Hyphomicrobiales</taxon>
        <taxon>Stappiaceae</taxon>
        <taxon>Roseibium</taxon>
    </lineage>
</organism>
<feature type="domain" description="Single Cache" evidence="7">
    <location>
        <begin position="19"/>
        <end position="106"/>
    </location>
</feature>
<evidence type="ECO:0000256" key="5">
    <source>
        <dbReference type="ARBA" id="ARBA00023136"/>
    </source>
</evidence>
<feature type="signal peptide" evidence="6">
    <location>
        <begin position="1"/>
        <end position="24"/>
    </location>
</feature>
<dbReference type="SMART" id="SM01049">
    <property type="entry name" value="Cache_2"/>
    <property type="match status" value="1"/>
</dbReference>
<dbReference type="AlphaFoldDB" id="A0A0M7A5S4"/>
<gene>
    <name evidence="8" type="primary">mcp4_7</name>
    <name evidence="8" type="ORF">LAX5112_02304</name>
</gene>
<name>A0A0M7A5S4_9HYPH</name>
<dbReference type="GO" id="GO:0005886">
    <property type="term" value="C:plasma membrane"/>
    <property type="evidence" value="ECO:0007669"/>
    <property type="project" value="UniProtKB-SubCell"/>
</dbReference>
<dbReference type="Pfam" id="PF17200">
    <property type="entry name" value="sCache_2"/>
    <property type="match status" value="1"/>
</dbReference>
<dbReference type="OrthoDB" id="8454481at2"/>
<protein>
    <submittedName>
        <fullName evidence="8">Methyl-accepting chemotaxis protein 4</fullName>
    </submittedName>
</protein>
<keyword evidence="9" id="KW-1185">Reference proteome</keyword>
<dbReference type="Proteomes" id="UP000053235">
    <property type="component" value="Unassembled WGS sequence"/>
</dbReference>
<dbReference type="Gene3D" id="3.30.450.20">
    <property type="entry name" value="PAS domain"/>
    <property type="match status" value="1"/>
</dbReference>
<evidence type="ECO:0000256" key="2">
    <source>
        <dbReference type="ARBA" id="ARBA00022475"/>
    </source>
</evidence>
<comment type="subcellular location">
    <subcellularLocation>
        <location evidence="1">Cell membrane</location>
        <topology evidence="1">Multi-pass membrane protein</topology>
    </subcellularLocation>
</comment>
<reference evidence="9" key="1">
    <citation type="submission" date="2015-07" db="EMBL/GenBank/DDBJ databases">
        <authorList>
            <person name="Rodrigo-Torres Lidia"/>
            <person name="Arahal R.David."/>
        </authorList>
    </citation>
    <scope>NUCLEOTIDE SEQUENCE [LARGE SCALE GENOMIC DNA]</scope>
    <source>
        <strain evidence="9">CECT 5112</strain>
    </source>
</reference>
<dbReference type="InterPro" id="IPR033480">
    <property type="entry name" value="sCache_2"/>
</dbReference>
<evidence type="ECO:0000313" key="8">
    <source>
        <dbReference type="EMBL" id="CTQ69967.1"/>
    </source>
</evidence>
<sequence>MIKSKIAVLLITGLSMAGSTTAFAAERGSADEATAMLDKAVAHYQSAGADTALADFSATDKGWQDRDLYVFCFDDAGVTVAHGANAKLIGRDLSGLKDADGKEFVMELVSTGKSGGGWVDYRWPNPVSKKIEPKSSVVKSAGDHICGVGIYK</sequence>
<dbReference type="EMBL" id="CXWD01000008">
    <property type="protein sequence ID" value="CTQ69967.1"/>
    <property type="molecule type" value="Genomic_DNA"/>
</dbReference>
<evidence type="ECO:0000259" key="7">
    <source>
        <dbReference type="SMART" id="SM01049"/>
    </source>
</evidence>
<keyword evidence="4" id="KW-1133">Transmembrane helix</keyword>
<keyword evidence="3" id="KW-0812">Transmembrane</keyword>
<evidence type="ECO:0000256" key="3">
    <source>
        <dbReference type="ARBA" id="ARBA00022692"/>
    </source>
</evidence>
<feature type="chain" id="PRO_5005809138" evidence="6">
    <location>
        <begin position="25"/>
        <end position="152"/>
    </location>
</feature>
<keyword evidence="6" id="KW-0732">Signal</keyword>
<dbReference type="STRING" id="388408.LAX5112_02304"/>
<evidence type="ECO:0000256" key="4">
    <source>
        <dbReference type="ARBA" id="ARBA00022989"/>
    </source>
</evidence>
<keyword evidence="2" id="KW-1003">Cell membrane</keyword>
<dbReference type="RefSeq" id="WP_055671939.1">
    <property type="nucleotide sequence ID" value="NZ_CXWD01000008.1"/>
</dbReference>
<keyword evidence="5" id="KW-0472">Membrane</keyword>
<accession>A0A0M7A5S4</accession>